<protein>
    <recommendedName>
        <fullName evidence="2">FAR1 domain-containing protein</fullName>
    </recommendedName>
</protein>
<evidence type="ECO:0000313" key="3">
    <source>
        <dbReference type="EMBL" id="PKK42697.1"/>
    </source>
</evidence>
<organism evidence="3 4">
    <name type="scientific">Rhizophagus irregularis</name>
    <dbReference type="NCBI Taxonomy" id="588596"/>
    <lineage>
        <taxon>Eukaryota</taxon>
        <taxon>Fungi</taxon>
        <taxon>Fungi incertae sedis</taxon>
        <taxon>Mucoromycota</taxon>
        <taxon>Glomeromycotina</taxon>
        <taxon>Glomeromycetes</taxon>
        <taxon>Glomerales</taxon>
        <taxon>Glomeraceae</taxon>
        <taxon>Rhizophagus</taxon>
    </lineage>
</organism>
<proteinExistence type="predicted"/>
<name>A0A2N1L008_9GLOM</name>
<evidence type="ECO:0000259" key="2">
    <source>
        <dbReference type="Pfam" id="PF03101"/>
    </source>
</evidence>
<dbReference type="VEuPathDB" id="FungiDB:RhiirFUN_015250"/>
<accession>A0A2N1L008</accession>
<feature type="compositionally biased region" description="Polar residues" evidence="1">
    <location>
        <begin position="12"/>
        <end position="22"/>
    </location>
</feature>
<feature type="domain" description="FAR1" evidence="2">
    <location>
        <begin position="2"/>
        <end position="62"/>
    </location>
</feature>
<dbReference type="InterPro" id="IPR004330">
    <property type="entry name" value="FAR1_DNA_bnd_dom"/>
</dbReference>
<dbReference type="EMBL" id="LLXL01009465">
    <property type="protein sequence ID" value="PKK42697.1"/>
    <property type="molecule type" value="Genomic_DNA"/>
</dbReference>
<dbReference type="AlphaFoldDB" id="A0A2N1L008"/>
<gene>
    <name evidence="3" type="ORF">RhiirC2_804435</name>
</gene>
<dbReference type="VEuPathDB" id="FungiDB:RhiirA1_476074"/>
<sequence length="137" mass="15556">MRRATYECAKSGTHNPQTTLDPTKQRNAHSQRTLCPWKLNVTRPKSGVVKINSFNNEHNHLLILIIQEIAPQFRKLTKEMLDDIEKWGCLSNAPPINGLEGFRAALGCKDTIRFNLKISYGCHLCKENYIASTMTSL</sequence>
<comment type="caution">
    <text evidence="3">The sequence shown here is derived from an EMBL/GenBank/DDBJ whole genome shotgun (WGS) entry which is preliminary data.</text>
</comment>
<reference evidence="3 4" key="1">
    <citation type="submission" date="2016-04" db="EMBL/GenBank/DDBJ databases">
        <title>Genome analyses suggest a sexual origin of heterokaryosis in a supposedly ancient asexual fungus.</title>
        <authorList>
            <person name="Ropars J."/>
            <person name="Sedzielewska K."/>
            <person name="Noel J."/>
            <person name="Charron P."/>
            <person name="Farinelli L."/>
            <person name="Marton T."/>
            <person name="Kruger M."/>
            <person name="Pelin A."/>
            <person name="Brachmann A."/>
            <person name="Corradi N."/>
        </authorList>
    </citation>
    <scope>NUCLEOTIDE SEQUENCE [LARGE SCALE GENOMIC DNA]</scope>
    <source>
        <strain evidence="3 4">C2</strain>
    </source>
</reference>
<dbReference type="Pfam" id="PF03101">
    <property type="entry name" value="FAR1"/>
    <property type="match status" value="1"/>
</dbReference>
<evidence type="ECO:0000313" key="4">
    <source>
        <dbReference type="Proteomes" id="UP000233469"/>
    </source>
</evidence>
<reference evidence="3 4" key="2">
    <citation type="submission" date="2017-10" db="EMBL/GenBank/DDBJ databases">
        <title>Extensive intraspecific genome diversity in a model arbuscular mycorrhizal fungus.</title>
        <authorList>
            <person name="Chen E.C.H."/>
            <person name="Morin E."/>
            <person name="Baudet D."/>
            <person name="Noel J."/>
            <person name="Ndikumana S."/>
            <person name="Charron P."/>
            <person name="St-Onge C."/>
            <person name="Giorgi J."/>
            <person name="Grigoriev I.V."/>
            <person name="Roux C."/>
            <person name="Martin F.M."/>
            <person name="Corradi N."/>
        </authorList>
    </citation>
    <scope>NUCLEOTIDE SEQUENCE [LARGE SCALE GENOMIC DNA]</scope>
    <source>
        <strain evidence="3 4">C2</strain>
    </source>
</reference>
<dbReference type="OrthoDB" id="2339870at2759"/>
<feature type="region of interest" description="Disordered" evidence="1">
    <location>
        <begin position="1"/>
        <end position="29"/>
    </location>
</feature>
<dbReference type="Proteomes" id="UP000233469">
    <property type="component" value="Unassembled WGS sequence"/>
</dbReference>
<evidence type="ECO:0000256" key="1">
    <source>
        <dbReference type="SAM" id="MobiDB-lite"/>
    </source>
</evidence>